<evidence type="ECO:0000256" key="1">
    <source>
        <dbReference type="SAM" id="Coils"/>
    </source>
</evidence>
<sequence>TLGRVAMAIETRELKQAEERLHLVQQQLEAAKQEFNAKSGDIVRLTQARTM</sequence>
<accession>A0A7J6NVX4</accession>
<feature type="non-terminal residue" evidence="2">
    <location>
        <position position="1"/>
    </location>
</feature>
<reference evidence="2 3" key="1">
    <citation type="submission" date="2020-04" db="EMBL/GenBank/DDBJ databases">
        <title>Perkinsus olseni comparative genomics.</title>
        <authorList>
            <person name="Bogema D.R."/>
        </authorList>
    </citation>
    <scope>NUCLEOTIDE SEQUENCE [LARGE SCALE GENOMIC DNA]</scope>
    <source>
        <strain evidence="2">ATCC PRA-205</strain>
    </source>
</reference>
<gene>
    <name evidence="2" type="ORF">FOZ62_022646</name>
</gene>
<proteinExistence type="predicted"/>
<feature type="coiled-coil region" evidence="1">
    <location>
        <begin position="7"/>
        <end position="34"/>
    </location>
</feature>
<protein>
    <submittedName>
        <fullName evidence="2">Uncharacterized protein</fullName>
    </submittedName>
</protein>
<dbReference type="AlphaFoldDB" id="A0A7J6NVX4"/>
<dbReference type="EMBL" id="JABANM010036746">
    <property type="protein sequence ID" value="KAF4687716.1"/>
    <property type="molecule type" value="Genomic_DNA"/>
</dbReference>
<comment type="caution">
    <text evidence="2">The sequence shown here is derived from an EMBL/GenBank/DDBJ whole genome shotgun (WGS) entry which is preliminary data.</text>
</comment>
<organism evidence="2 3">
    <name type="scientific">Perkinsus olseni</name>
    <name type="common">Perkinsus atlanticus</name>
    <dbReference type="NCBI Taxonomy" id="32597"/>
    <lineage>
        <taxon>Eukaryota</taxon>
        <taxon>Sar</taxon>
        <taxon>Alveolata</taxon>
        <taxon>Perkinsozoa</taxon>
        <taxon>Perkinsea</taxon>
        <taxon>Perkinsida</taxon>
        <taxon>Perkinsidae</taxon>
        <taxon>Perkinsus</taxon>
    </lineage>
</organism>
<keyword evidence="1" id="KW-0175">Coiled coil</keyword>
<dbReference type="Proteomes" id="UP000574390">
    <property type="component" value="Unassembled WGS sequence"/>
</dbReference>
<evidence type="ECO:0000313" key="3">
    <source>
        <dbReference type="Proteomes" id="UP000574390"/>
    </source>
</evidence>
<evidence type="ECO:0000313" key="2">
    <source>
        <dbReference type="EMBL" id="KAF4687716.1"/>
    </source>
</evidence>
<name>A0A7J6NVX4_PEROL</name>